<protein>
    <submittedName>
        <fullName evidence="3">Uncharacterized protein</fullName>
    </submittedName>
</protein>
<reference evidence="3" key="1">
    <citation type="submission" date="2022-11" db="UniProtKB">
        <authorList>
            <consortium name="WormBaseParasite"/>
        </authorList>
    </citation>
    <scope>IDENTIFICATION</scope>
</reference>
<proteinExistence type="predicted"/>
<feature type="compositionally biased region" description="Pro residues" evidence="1">
    <location>
        <begin position="142"/>
        <end position="152"/>
    </location>
</feature>
<dbReference type="AlphaFoldDB" id="A0A915KF30"/>
<accession>A0A915KF30</accession>
<name>A0A915KF30_ROMCU</name>
<organism evidence="2 3">
    <name type="scientific">Romanomermis culicivorax</name>
    <name type="common">Nematode worm</name>
    <dbReference type="NCBI Taxonomy" id="13658"/>
    <lineage>
        <taxon>Eukaryota</taxon>
        <taxon>Metazoa</taxon>
        <taxon>Ecdysozoa</taxon>
        <taxon>Nematoda</taxon>
        <taxon>Enoplea</taxon>
        <taxon>Dorylaimia</taxon>
        <taxon>Mermithida</taxon>
        <taxon>Mermithoidea</taxon>
        <taxon>Mermithidae</taxon>
        <taxon>Romanomermis</taxon>
    </lineage>
</organism>
<dbReference type="WBParaSite" id="nRc.2.0.1.t36980-RA">
    <property type="protein sequence ID" value="nRc.2.0.1.t36980-RA"/>
    <property type="gene ID" value="nRc.2.0.1.g36980"/>
</dbReference>
<evidence type="ECO:0000256" key="1">
    <source>
        <dbReference type="SAM" id="MobiDB-lite"/>
    </source>
</evidence>
<feature type="region of interest" description="Disordered" evidence="1">
    <location>
        <begin position="129"/>
        <end position="169"/>
    </location>
</feature>
<keyword evidence="2" id="KW-1185">Reference proteome</keyword>
<evidence type="ECO:0000313" key="2">
    <source>
        <dbReference type="Proteomes" id="UP000887565"/>
    </source>
</evidence>
<sequence length="169" mass="18774">MGGLPCHRPIDAFRTRQFLLSPGSGMVTPSPTLHSDGRAPACHWQAPQQRLLMHTASKSIVAKSRNEIKNSWIDYRKDFFIDPDAHLTRCMELIRSLAKDCKQFLYYKAVSESIPKDCLLYEMLTDSSPSVAADDAAEPTPEDQPPPPPPSGESPWRNNNGGYGSPYVS</sequence>
<evidence type="ECO:0000313" key="3">
    <source>
        <dbReference type="WBParaSite" id="nRc.2.0.1.t36980-RA"/>
    </source>
</evidence>
<dbReference type="Proteomes" id="UP000887565">
    <property type="component" value="Unplaced"/>
</dbReference>